<evidence type="ECO:0000259" key="7">
    <source>
        <dbReference type="Pfam" id="PF00892"/>
    </source>
</evidence>
<feature type="transmembrane region" description="Helical" evidence="6">
    <location>
        <begin position="177"/>
        <end position="197"/>
    </location>
</feature>
<keyword evidence="3 6" id="KW-0812">Transmembrane</keyword>
<feature type="transmembrane region" description="Helical" evidence="6">
    <location>
        <begin position="240"/>
        <end position="257"/>
    </location>
</feature>
<organism evidence="8 9">
    <name type="scientific">Methylovorus glucosotrophus (strain SIP3-4)</name>
    <dbReference type="NCBI Taxonomy" id="582744"/>
    <lineage>
        <taxon>Bacteria</taxon>
        <taxon>Pseudomonadati</taxon>
        <taxon>Pseudomonadota</taxon>
        <taxon>Betaproteobacteria</taxon>
        <taxon>Nitrosomonadales</taxon>
        <taxon>Methylophilaceae</taxon>
        <taxon>Methylovorus</taxon>
    </lineage>
</organism>
<dbReference type="Proteomes" id="UP000002743">
    <property type="component" value="Chromosome"/>
</dbReference>
<gene>
    <name evidence="8" type="ordered locus">Msip34_2292</name>
</gene>
<feature type="transmembrane region" description="Helical" evidence="6">
    <location>
        <begin position="66"/>
        <end position="85"/>
    </location>
</feature>
<name>C6X9Z3_METGS</name>
<dbReference type="Pfam" id="PF00892">
    <property type="entry name" value="EamA"/>
    <property type="match status" value="2"/>
</dbReference>
<keyword evidence="5 6" id="KW-0472">Membrane</keyword>
<feature type="transmembrane region" description="Helical" evidence="6">
    <location>
        <begin position="209"/>
        <end position="228"/>
    </location>
</feature>
<feature type="transmembrane region" description="Helical" evidence="6">
    <location>
        <begin position="147"/>
        <end position="165"/>
    </location>
</feature>
<feature type="transmembrane region" description="Helical" evidence="6">
    <location>
        <begin position="263"/>
        <end position="282"/>
    </location>
</feature>
<protein>
    <recommendedName>
        <fullName evidence="7">EamA domain-containing protein</fullName>
    </recommendedName>
</protein>
<proteinExistence type="predicted"/>
<evidence type="ECO:0000256" key="6">
    <source>
        <dbReference type="SAM" id="Phobius"/>
    </source>
</evidence>
<dbReference type="InterPro" id="IPR000620">
    <property type="entry name" value="EamA_dom"/>
</dbReference>
<keyword evidence="2" id="KW-1003">Cell membrane</keyword>
<evidence type="ECO:0000256" key="3">
    <source>
        <dbReference type="ARBA" id="ARBA00022692"/>
    </source>
</evidence>
<reference evidence="9" key="1">
    <citation type="submission" date="2009-07" db="EMBL/GenBank/DDBJ databases">
        <title>Complete sequence of chromosome of Methylovorus sp. SIP3-4.</title>
        <authorList>
            <person name="Lucas S."/>
            <person name="Copeland A."/>
            <person name="Lapidus A."/>
            <person name="Glavina del Rio T."/>
            <person name="Tice H."/>
            <person name="Bruce D."/>
            <person name="Goodwin L."/>
            <person name="Pitluck S."/>
            <person name="Clum A."/>
            <person name="Larimer F."/>
            <person name="Land M."/>
            <person name="Hauser L."/>
            <person name="Kyrpides N."/>
            <person name="Mikhailova N."/>
            <person name="Kayluzhnaya M."/>
            <person name="Chistoserdova L."/>
        </authorList>
    </citation>
    <scope>NUCLEOTIDE SEQUENCE [LARGE SCALE GENOMIC DNA]</scope>
    <source>
        <strain evidence="9">SIP3-4</strain>
    </source>
</reference>
<evidence type="ECO:0000256" key="2">
    <source>
        <dbReference type="ARBA" id="ARBA00022475"/>
    </source>
</evidence>
<dbReference type="PANTHER" id="PTHR32322">
    <property type="entry name" value="INNER MEMBRANE TRANSPORTER"/>
    <property type="match status" value="1"/>
</dbReference>
<evidence type="ECO:0000313" key="8">
    <source>
        <dbReference type="EMBL" id="ACT51534.1"/>
    </source>
</evidence>
<dbReference type="STRING" id="582744.Msip34_2292"/>
<dbReference type="PANTHER" id="PTHR32322:SF18">
    <property type="entry name" value="S-ADENOSYLMETHIONINE_S-ADENOSYLHOMOCYSTEINE TRANSPORTER"/>
    <property type="match status" value="1"/>
</dbReference>
<feature type="transmembrane region" description="Helical" evidence="6">
    <location>
        <begin position="122"/>
        <end position="141"/>
    </location>
</feature>
<feature type="domain" description="EamA" evidence="7">
    <location>
        <begin position="6"/>
        <end position="136"/>
    </location>
</feature>
<keyword evidence="4 6" id="KW-1133">Transmembrane helix</keyword>
<dbReference type="InterPro" id="IPR037185">
    <property type="entry name" value="EmrE-like"/>
</dbReference>
<keyword evidence="9" id="KW-1185">Reference proteome</keyword>
<evidence type="ECO:0000256" key="4">
    <source>
        <dbReference type="ARBA" id="ARBA00022989"/>
    </source>
</evidence>
<sequence length="295" mass="30912">MSLAFTYFCVLFAAIQWGANFNLAIPVVAEMPPVVAGATRYLLAALIMLTLTYIRGEHVPLRHARAYIVLGLVGVFGFNLLFFLGMQSTSAVNGALIMALNPLLTALIAWATIGERLHMRQWLAFPIGLLGVAIVVLGAGAHLEISHGDILIFLASLSWAAYNVCVKKMMPTDTSGIASTAAIMTVGALALTLVALLSGEQFVMPGQHAAIALLIMTIGGGVLAYLCWNAGIRRLGAGRAAIFLNLVPVTSMVIAAMEGVPPTTIQLTGAALVIGAVSFASWPRQQPTASPSAAT</sequence>
<feature type="transmembrane region" description="Helical" evidence="6">
    <location>
        <begin position="91"/>
        <end position="110"/>
    </location>
</feature>
<evidence type="ECO:0000313" key="9">
    <source>
        <dbReference type="Proteomes" id="UP000002743"/>
    </source>
</evidence>
<dbReference type="RefSeq" id="WP_015830838.1">
    <property type="nucleotide sequence ID" value="NC_012969.1"/>
</dbReference>
<dbReference type="EMBL" id="CP001674">
    <property type="protein sequence ID" value="ACT51534.1"/>
    <property type="molecule type" value="Genomic_DNA"/>
</dbReference>
<dbReference type="eggNOG" id="COG0697">
    <property type="taxonomic scope" value="Bacteria"/>
</dbReference>
<dbReference type="AlphaFoldDB" id="C6X9Z3"/>
<dbReference type="KEGG" id="mei:Msip34_2292"/>
<dbReference type="GO" id="GO:0005886">
    <property type="term" value="C:plasma membrane"/>
    <property type="evidence" value="ECO:0007669"/>
    <property type="project" value="UniProtKB-SubCell"/>
</dbReference>
<feature type="domain" description="EamA" evidence="7">
    <location>
        <begin position="148"/>
        <end position="281"/>
    </location>
</feature>
<dbReference type="SUPFAM" id="SSF103481">
    <property type="entry name" value="Multidrug resistance efflux transporter EmrE"/>
    <property type="match status" value="2"/>
</dbReference>
<dbReference type="HOGENOM" id="CLU_033863_4_2_4"/>
<reference evidence="8 9" key="2">
    <citation type="journal article" date="2011" name="J. Bacteriol.">
        <title>Genomes of three methylotrophs from a single niche uncover genetic and metabolic divergence of Methylophilaceae.</title>
        <authorList>
            <person name="Lapidus A."/>
            <person name="Clum A."/>
            <person name="Labutti K."/>
            <person name="Kaluzhnaya M.G."/>
            <person name="Lim S."/>
            <person name="Beck D.A."/>
            <person name="Glavina Del Rio T."/>
            <person name="Nolan M."/>
            <person name="Mavromatis K."/>
            <person name="Huntemann M."/>
            <person name="Lucas S."/>
            <person name="Lidstrom M.E."/>
            <person name="Ivanova N."/>
            <person name="Chistoserdova L."/>
        </authorList>
    </citation>
    <scope>NUCLEOTIDE SEQUENCE [LARGE SCALE GENOMIC DNA]</scope>
    <source>
        <strain evidence="8 9">SIP3-4</strain>
    </source>
</reference>
<dbReference type="OrthoDB" id="4167046at2"/>
<feature type="transmembrane region" description="Helical" evidence="6">
    <location>
        <begin position="34"/>
        <end position="54"/>
    </location>
</feature>
<dbReference type="InterPro" id="IPR050638">
    <property type="entry name" value="AA-Vitamin_Transporters"/>
</dbReference>
<evidence type="ECO:0000256" key="5">
    <source>
        <dbReference type="ARBA" id="ARBA00023136"/>
    </source>
</evidence>
<comment type="subcellular location">
    <subcellularLocation>
        <location evidence="1">Cell membrane</location>
        <topology evidence="1">Multi-pass membrane protein</topology>
    </subcellularLocation>
</comment>
<accession>C6X9Z3</accession>
<evidence type="ECO:0000256" key="1">
    <source>
        <dbReference type="ARBA" id="ARBA00004651"/>
    </source>
</evidence>